<keyword evidence="3" id="KW-1185">Reference proteome</keyword>
<dbReference type="Proteomes" id="UP000563426">
    <property type="component" value="Unassembled WGS sequence"/>
</dbReference>
<dbReference type="EMBL" id="JABFJV010000010">
    <property type="protein sequence ID" value="NOK32242.1"/>
    <property type="molecule type" value="Genomic_DNA"/>
</dbReference>
<comment type="caution">
    <text evidence="2">The sequence shown here is derived from an EMBL/GenBank/DDBJ whole genome shotgun (WGS) entry which is preliminary data.</text>
</comment>
<dbReference type="RefSeq" id="WP_171432979.1">
    <property type="nucleotide sequence ID" value="NZ_JABFJV010000010.1"/>
</dbReference>
<sequence length="139" mass="15252">MPPVAEDSKQQSIEGGVLHSLSVSQLRTFVLCERAWFFAKDLRLPVRPLKARDLGNAVHAQIDHYLRKGEEVLGPLAAAGKHLRPALRKSSAFRTASTLASASRARPPCKGGHEQLPRRTYREACSPVIIATGSRMLLC</sequence>
<gene>
    <name evidence="2" type="ORF">HMI49_03355</name>
</gene>
<feature type="domain" description="PD-(D/E)XK endonuclease-like" evidence="1">
    <location>
        <begin position="20"/>
        <end position="94"/>
    </location>
</feature>
<accession>A0A7Y4NQV2</accession>
<name>A0A7Y4NQV2_9BACT</name>
<evidence type="ECO:0000313" key="2">
    <source>
        <dbReference type="EMBL" id="NOK32242.1"/>
    </source>
</evidence>
<protein>
    <recommendedName>
        <fullName evidence="1">PD-(D/E)XK endonuclease-like domain-containing protein</fullName>
    </recommendedName>
</protein>
<proteinExistence type="predicted"/>
<dbReference type="AlphaFoldDB" id="A0A7Y4NQV2"/>
<reference evidence="2 3" key="1">
    <citation type="submission" date="2020-05" db="EMBL/GenBank/DDBJ databases">
        <authorList>
            <person name="Whitworth D."/>
        </authorList>
    </citation>
    <scope>NUCLEOTIDE SEQUENCE [LARGE SCALE GENOMIC DNA]</scope>
    <source>
        <strain evidence="2 3">AB043B</strain>
    </source>
</reference>
<evidence type="ECO:0000313" key="3">
    <source>
        <dbReference type="Proteomes" id="UP000563426"/>
    </source>
</evidence>
<evidence type="ECO:0000259" key="1">
    <source>
        <dbReference type="Pfam" id="PF12705"/>
    </source>
</evidence>
<dbReference type="Pfam" id="PF12705">
    <property type="entry name" value="PDDEXK_1"/>
    <property type="match status" value="1"/>
</dbReference>
<organism evidence="2 3">
    <name type="scientific">Corallococcus exercitus</name>
    <dbReference type="NCBI Taxonomy" id="2316736"/>
    <lineage>
        <taxon>Bacteria</taxon>
        <taxon>Pseudomonadati</taxon>
        <taxon>Myxococcota</taxon>
        <taxon>Myxococcia</taxon>
        <taxon>Myxococcales</taxon>
        <taxon>Cystobacterineae</taxon>
        <taxon>Myxococcaceae</taxon>
        <taxon>Corallococcus</taxon>
    </lineage>
</organism>
<dbReference type="InterPro" id="IPR038726">
    <property type="entry name" value="PDDEXK_AddAB-type"/>
</dbReference>